<dbReference type="PANTHER" id="PTHR35046:SF18">
    <property type="entry name" value="RNA-DIRECTED DNA POLYMERASE"/>
    <property type="match status" value="1"/>
</dbReference>
<dbReference type="HOGENOM" id="CLU_1306387_0_0_1"/>
<protein>
    <recommendedName>
        <fullName evidence="2">Retrotransposon gag domain-containing protein</fullName>
    </recommendedName>
</protein>
<dbReference type="Gramene" id="Bo3g039930.1">
    <property type="protein sequence ID" value="Bo3g039930.1"/>
    <property type="gene ID" value="Bo3g039930"/>
</dbReference>
<evidence type="ECO:0000259" key="2">
    <source>
        <dbReference type="Pfam" id="PF03732"/>
    </source>
</evidence>
<evidence type="ECO:0000313" key="3">
    <source>
        <dbReference type="EnsemblPlants" id="Bo3g039930.1"/>
    </source>
</evidence>
<evidence type="ECO:0000256" key="1">
    <source>
        <dbReference type="SAM" id="MobiDB-lite"/>
    </source>
</evidence>
<proteinExistence type="predicted"/>
<feature type="region of interest" description="Disordered" evidence="1">
    <location>
        <begin position="1"/>
        <end position="21"/>
    </location>
</feature>
<dbReference type="InterPro" id="IPR005162">
    <property type="entry name" value="Retrotrans_gag_dom"/>
</dbReference>
<name>A0A0D3B769_BRAOL</name>
<sequence>MEPREEEDYVHVRPQEESDNEKNDNLLAWEKGFKFDIPEFHGRQTTVELLEWIVTVEETLEFKRVPLDRCVPLIAMRFRGRAAAWWTRLKTSRARLGRPKISSWDKLKKKMLKTYLPFNYNRVMSQRLYMLRQGEGSVDEYVNEFNSLLTLVDQNDSDQHIVYRFIRGLREKIREPVKLLKPLTIAEAYQQALNVEAQTKDDFWTDVVDGL</sequence>
<organism evidence="3 4">
    <name type="scientific">Brassica oleracea var. oleracea</name>
    <dbReference type="NCBI Taxonomy" id="109376"/>
    <lineage>
        <taxon>Eukaryota</taxon>
        <taxon>Viridiplantae</taxon>
        <taxon>Streptophyta</taxon>
        <taxon>Embryophyta</taxon>
        <taxon>Tracheophyta</taxon>
        <taxon>Spermatophyta</taxon>
        <taxon>Magnoliopsida</taxon>
        <taxon>eudicotyledons</taxon>
        <taxon>Gunneridae</taxon>
        <taxon>Pentapetalae</taxon>
        <taxon>rosids</taxon>
        <taxon>malvids</taxon>
        <taxon>Brassicales</taxon>
        <taxon>Brassicaceae</taxon>
        <taxon>Brassiceae</taxon>
        <taxon>Brassica</taxon>
    </lineage>
</organism>
<dbReference type="eggNOG" id="KOG0017">
    <property type="taxonomic scope" value="Eukaryota"/>
</dbReference>
<evidence type="ECO:0000313" key="4">
    <source>
        <dbReference type="Proteomes" id="UP000032141"/>
    </source>
</evidence>
<dbReference type="AlphaFoldDB" id="A0A0D3B769"/>
<dbReference type="EnsemblPlants" id="Bo3g039930.1">
    <property type="protein sequence ID" value="Bo3g039930.1"/>
    <property type="gene ID" value="Bo3g039930"/>
</dbReference>
<keyword evidence="4" id="KW-1185">Reference proteome</keyword>
<dbReference type="OMA" id="LIAMRFR"/>
<dbReference type="Pfam" id="PF03732">
    <property type="entry name" value="Retrotrans_gag"/>
    <property type="match status" value="1"/>
</dbReference>
<reference evidence="3 4" key="1">
    <citation type="journal article" date="2014" name="Genome Biol.">
        <title>Transcriptome and methylome profiling reveals relics of genome dominance in the mesopolyploid Brassica oleracea.</title>
        <authorList>
            <person name="Parkin I.A."/>
            <person name="Koh C."/>
            <person name="Tang H."/>
            <person name="Robinson S.J."/>
            <person name="Kagale S."/>
            <person name="Clarke W.E."/>
            <person name="Town C.D."/>
            <person name="Nixon J."/>
            <person name="Krishnakumar V."/>
            <person name="Bidwell S.L."/>
            <person name="Denoeud F."/>
            <person name="Belcram H."/>
            <person name="Links M.G."/>
            <person name="Just J."/>
            <person name="Clarke C."/>
            <person name="Bender T."/>
            <person name="Huebert T."/>
            <person name="Mason A.S."/>
            <person name="Pires J.C."/>
            <person name="Barker G."/>
            <person name="Moore J."/>
            <person name="Walley P.G."/>
            <person name="Manoli S."/>
            <person name="Batley J."/>
            <person name="Edwards D."/>
            <person name="Nelson M.N."/>
            <person name="Wang X."/>
            <person name="Paterson A.H."/>
            <person name="King G."/>
            <person name="Bancroft I."/>
            <person name="Chalhoub B."/>
            <person name="Sharpe A.G."/>
        </authorList>
    </citation>
    <scope>NUCLEOTIDE SEQUENCE</scope>
    <source>
        <strain evidence="3 4">cv. TO1000</strain>
    </source>
</reference>
<accession>A0A0D3B769</accession>
<feature type="domain" description="Retrotransposon gag" evidence="2">
    <location>
        <begin position="73"/>
        <end position="171"/>
    </location>
</feature>
<dbReference type="Proteomes" id="UP000032141">
    <property type="component" value="Chromosome C3"/>
</dbReference>
<dbReference type="STRING" id="109376.A0A0D3B769"/>
<reference evidence="3" key="2">
    <citation type="submission" date="2015-03" db="UniProtKB">
        <authorList>
            <consortium name="EnsemblPlants"/>
        </authorList>
    </citation>
    <scope>IDENTIFICATION</scope>
</reference>
<dbReference type="PANTHER" id="PTHR35046">
    <property type="entry name" value="ZINC KNUCKLE (CCHC-TYPE) FAMILY PROTEIN"/>
    <property type="match status" value="1"/>
</dbReference>